<reference evidence="6 7" key="1">
    <citation type="submission" date="2016-09" db="EMBL/GenBank/DDBJ databases">
        <title>Draft genome sequence of the soil isolate, Lysinibacillus fusiformis M5, a potential hypoxanthine producer.</title>
        <authorList>
            <person name="Gallegos-Monterrosa R."/>
            <person name="Maroti G."/>
            <person name="Balint B."/>
            <person name="Kovacs A.T."/>
        </authorList>
    </citation>
    <scope>NUCLEOTIDE SEQUENCE [LARGE SCALE GENOMIC DNA]</scope>
    <source>
        <strain evidence="6 7">M5</strain>
    </source>
</reference>
<evidence type="ECO:0000256" key="2">
    <source>
        <dbReference type="ARBA" id="ARBA00022448"/>
    </source>
</evidence>
<dbReference type="PROSITE" id="PS50893">
    <property type="entry name" value="ABC_TRANSPORTER_2"/>
    <property type="match status" value="1"/>
</dbReference>
<dbReference type="Proteomes" id="UP000094784">
    <property type="component" value="Unassembled WGS sequence"/>
</dbReference>
<dbReference type="PANTHER" id="PTHR42798:SF7">
    <property type="entry name" value="ALPHA-D-RIBOSE 1-METHYLPHOSPHONATE 5-TRIPHOSPHATE SYNTHASE SUBUNIT PHNL"/>
    <property type="match status" value="1"/>
</dbReference>
<keyword evidence="2" id="KW-0813">Transport</keyword>
<organism evidence="6 7">
    <name type="scientific">Lysinibacillus fusiformis</name>
    <dbReference type="NCBI Taxonomy" id="28031"/>
    <lineage>
        <taxon>Bacteria</taxon>
        <taxon>Bacillati</taxon>
        <taxon>Bacillota</taxon>
        <taxon>Bacilli</taxon>
        <taxon>Bacillales</taxon>
        <taxon>Bacillaceae</taxon>
        <taxon>Lysinibacillus</taxon>
    </lineage>
</organism>
<proteinExistence type="inferred from homology"/>
<dbReference type="InterPro" id="IPR017911">
    <property type="entry name" value="MacB-like_ATP-bd"/>
</dbReference>
<dbReference type="RefSeq" id="WP_069479842.1">
    <property type="nucleotide sequence ID" value="NZ_KV766182.1"/>
</dbReference>
<keyword evidence="3" id="KW-0547">Nucleotide-binding</keyword>
<dbReference type="GO" id="GO:0098796">
    <property type="term" value="C:membrane protein complex"/>
    <property type="evidence" value="ECO:0007669"/>
    <property type="project" value="UniProtKB-ARBA"/>
</dbReference>
<dbReference type="GO" id="GO:0005524">
    <property type="term" value="F:ATP binding"/>
    <property type="evidence" value="ECO:0007669"/>
    <property type="project" value="UniProtKB-KW"/>
</dbReference>
<evidence type="ECO:0000313" key="6">
    <source>
        <dbReference type="EMBL" id="ODV54566.1"/>
    </source>
</evidence>
<dbReference type="GO" id="GO:0022857">
    <property type="term" value="F:transmembrane transporter activity"/>
    <property type="evidence" value="ECO:0007669"/>
    <property type="project" value="UniProtKB-ARBA"/>
</dbReference>
<feature type="domain" description="ABC transporter" evidence="5">
    <location>
        <begin position="6"/>
        <end position="244"/>
    </location>
</feature>
<dbReference type="Pfam" id="PF00005">
    <property type="entry name" value="ABC_tran"/>
    <property type="match status" value="1"/>
</dbReference>
<dbReference type="OrthoDB" id="9791546at2"/>
<dbReference type="AlphaFoldDB" id="A0A1E4R268"/>
<evidence type="ECO:0000256" key="1">
    <source>
        <dbReference type="ARBA" id="ARBA00005417"/>
    </source>
</evidence>
<dbReference type="InterPro" id="IPR027417">
    <property type="entry name" value="P-loop_NTPase"/>
</dbReference>
<evidence type="ECO:0000256" key="3">
    <source>
        <dbReference type="ARBA" id="ARBA00022741"/>
    </source>
</evidence>
<protein>
    <submittedName>
        <fullName evidence="6">Bacitracin ABC transporter ATP-binding protein</fullName>
    </submittedName>
</protein>
<dbReference type="SUPFAM" id="SSF52540">
    <property type="entry name" value="P-loop containing nucleoside triphosphate hydrolases"/>
    <property type="match status" value="1"/>
</dbReference>
<sequence>MGNTILQVTNLQKEYIGEITYKALNGIDFQLQQQEFVAVMGPSGSGKTTFLNSVSTIDRPTAGDIVINNRNPYVLNDEELAKFRRSELGFVFQDFNLVHTLTVKENILLPLTLDSIPSAKMRQRLKHVAQFLGIEELLPKRIYEISGGQKQRVAIARAVIHEPSLLLADEPTGNLDSKAVNDVMALFTSINQELQTAILMVTHDPYVASFANRIIFIKDGKLYNEIHRGNNRKQFYQEIMDTLAFLGGGQHDL</sequence>
<gene>
    <name evidence="6" type="ORF">BG258_01050</name>
</gene>
<dbReference type="GO" id="GO:0016887">
    <property type="term" value="F:ATP hydrolysis activity"/>
    <property type="evidence" value="ECO:0007669"/>
    <property type="project" value="InterPro"/>
</dbReference>
<comment type="caution">
    <text evidence="6">The sequence shown here is derived from an EMBL/GenBank/DDBJ whole genome shotgun (WGS) entry which is preliminary data.</text>
</comment>
<dbReference type="SMART" id="SM00382">
    <property type="entry name" value="AAA"/>
    <property type="match status" value="1"/>
</dbReference>
<dbReference type="PANTHER" id="PTHR42798">
    <property type="entry name" value="LIPOPROTEIN-RELEASING SYSTEM ATP-BINDING PROTEIN LOLD"/>
    <property type="match status" value="1"/>
</dbReference>
<keyword evidence="4 6" id="KW-0067">ATP-binding</keyword>
<dbReference type="InterPro" id="IPR003439">
    <property type="entry name" value="ABC_transporter-like_ATP-bd"/>
</dbReference>
<evidence type="ECO:0000256" key="4">
    <source>
        <dbReference type="ARBA" id="ARBA00022840"/>
    </source>
</evidence>
<dbReference type="EMBL" id="MECQ01000001">
    <property type="protein sequence ID" value="ODV54566.1"/>
    <property type="molecule type" value="Genomic_DNA"/>
</dbReference>
<dbReference type="InterPro" id="IPR017871">
    <property type="entry name" value="ABC_transporter-like_CS"/>
</dbReference>
<evidence type="ECO:0000313" key="7">
    <source>
        <dbReference type="Proteomes" id="UP000094784"/>
    </source>
</evidence>
<evidence type="ECO:0000259" key="5">
    <source>
        <dbReference type="PROSITE" id="PS50893"/>
    </source>
</evidence>
<dbReference type="PROSITE" id="PS00211">
    <property type="entry name" value="ABC_TRANSPORTER_1"/>
    <property type="match status" value="1"/>
</dbReference>
<dbReference type="CDD" id="cd03255">
    <property type="entry name" value="ABC_MJ0796_LolCDE_FtsE"/>
    <property type="match status" value="1"/>
</dbReference>
<dbReference type="Gene3D" id="3.40.50.300">
    <property type="entry name" value="P-loop containing nucleotide triphosphate hydrolases"/>
    <property type="match status" value="1"/>
</dbReference>
<dbReference type="FunFam" id="3.40.50.300:FF:000032">
    <property type="entry name" value="Export ABC transporter ATP-binding protein"/>
    <property type="match status" value="1"/>
</dbReference>
<accession>A0A1E4R268</accession>
<comment type="similarity">
    <text evidence="1">Belongs to the ABC transporter superfamily.</text>
</comment>
<dbReference type="InterPro" id="IPR003593">
    <property type="entry name" value="AAA+_ATPase"/>
</dbReference>
<name>A0A1E4R268_9BACI</name>